<dbReference type="RefSeq" id="WP_343058641.1">
    <property type="nucleotide sequence ID" value="NZ_JACIGK010000037.1"/>
</dbReference>
<evidence type="ECO:0000313" key="1">
    <source>
        <dbReference type="EMBL" id="MBB4267890.1"/>
    </source>
</evidence>
<dbReference type="Proteomes" id="UP000554286">
    <property type="component" value="Unassembled WGS sequence"/>
</dbReference>
<dbReference type="EC" id="4.2.1.131" evidence="1"/>
<accession>A0A7W6WB33</accession>
<comment type="caution">
    <text evidence="1">The sequence shown here is derived from an EMBL/GenBank/DDBJ whole genome shotgun (WGS) entry which is preliminary data.</text>
</comment>
<protein>
    <submittedName>
        <fullName evidence="1">Carotenoid 1,2-hydratase</fullName>
        <ecNumber evidence="1">4.2.1.131</ecNumber>
    </submittedName>
</protein>
<dbReference type="SUPFAM" id="SSF159245">
    <property type="entry name" value="AttH-like"/>
    <property type="match status" value="1"/>
</dbReference>
<dbReference type="GO" id="GO:0016829">
    <property type="term" value="F:lyase activity"/>
    <property type="evidence" value="ECO:0007669"/>
    <property type="project" value="UniProtKB-KW"/>
</dbReference>
<dbReference type="CDD" id="cd21471">
    <property type="entry name" value="CrtC-like"/>
    <property type="match status" value="1"/>
</dbReference>
<organism evidence="1 2">
    <name type="scientific">Roseospira visakhapatnamensis</name>
    <dbReference type="NCBI Taxonomy" id="390880"/>
    <lineage>
        <taxon>Bacteria</taxon>
        <taxon>Pseudomonadati</taxon>
        <taxon>Pseudomonadota</taxon>
        <taxon>Alphaproteobacteria</taxon>
        <taxon>Rhodospirillales</taxon>
        <taxon>Rhodospirillaceae</taxon>
        <taxon>Roseospira</taxon>
    </lineage>
</organism>
<dbReference type="AlphaFoldDB" id="A0A7W6WB33"/>
<keyword evidence="1" id="KW-0456">Lyase</keyword>
<sequence>MFSPYYAWSGRRHPENHCSLNVAVYGNPGNRWAMTERGRSALHREPRRLVIGPSRVEWDGRTLVFHIRERGAPVPLPVRGTVRVTPPAITHRSFAIDPLGRHRWWPVAPHADIEVDLTQPALHWTGAGYWDSNWGSESLEEGFERWTWSRAPLPDGGAAILYDPTPRHGQGEPLALRFAPGCGEAQVVDCPPRVPLPGTRIWRIARDTFADPGTRARVARTVEDTPFYARTVLDTHLLGRPVSAMHESICLDRFRRTIVRLMLPFRMPRIPWGKPGA</sequence>
<keyword evidence="2" id="KW-1185">Reference proteome</keyword>
<gene>
    <name evidence="1" type="ORF">GGD89_003542</name>
</gene>
<name>A0A7W6WB33_9PROT</name>
<dbReference type="EMBL" id="JACIGK010000037">
    <property type="protein sequence ID" value="MBB4267890.1"/>
    <property type="molecule type" value="Genomic_DNA"/>
</dbReference>
<reference evidence="1 2" key="1">
    <citation type="submission" date="2020-08" db="EMBL/GenBank/DDBJ databases">
        <title>Genome sequencing of Purple Non-Sulfur Bacteria from various extreme environments.</title>
        <authorList>
            <person name="Mayer M."/>
        </authorList>
    </citation>
    <scope>NUCLEOTIDE SEQUENCE [LARGE SCALE GENOMIC DNA]</scope>
    <source>
        <strain evidence="1 2">JA131</strain>
    </source>
</reference>
<evidence type="ECO:0000313" key="2">
    <source>
        <dbReference type="Proteomes" id="UP000554286"/>
    </source>
</evidence>
<proteinExistence type="predicted"/>